<dbReference type="PROSITE" id="PS00908">
    <property type="entry name" value="MR_MLE_1"/>
    <property type="match status" value="1"/>
</dbReference>
<gene>
    <name evidence="5" type="ORF">DZF91_34050</name>
</gene>
<dbReference type="Pfam" id="PF02746">
    <property type="entry name" value="MR_MLE_N"/>
    <property type="match status" value="1"/>
</dbReference>
<dbReference type="SFLD" id="SFLDG00179">
    <property type="entry name" value="mandelate_racemase"/>
    <property type="match status" value="1"/>
</dbReference>
<dbReference type="InterPro" id="IPR029017">
    <property type="entry name" value="Enolase-like_N"/>
</dbReference>
<dbReference type="SUPFAM" id="SSF54826">
    <property type="entry name" value="Enolase N-terminal domain-like"/>
    <property type="match status" value="1"/>
</dbReference>
<dbReference type="InterPro" id="IPR029065">
    <property type="entry name" value="Enolase_C-like"/>
</dbReference>
<proteinExistence type="predicted"/>
<dbReference type="SUPFAM" id="SSF51604">
    <property type="entry name" value="Enolase C-terminal domain-like"/>
    <property type="match status" value="1"/>
</dbReference>
<evidence type="ECO:0000256" key="2">
    <source>
        <dbReference type="ARBA" id="ARBA00022723"/>
    </source>
</evidence>
<dbReference type="SMART" id="SM00922">
    <property type="entry name" value="MR_MLE"/>
    <property type="match status" value="1"/>
</dbReference>
<organism evidence="5 6">
    <name type="scientific">Actinomadura logoneensis</name>
    <dbReference type="NCBI Taxonomy" id="2293572"/>
    <lineage>
        <taxon>Bacteria</taxon>
        <taxon>Bacillati</taxon>
        <taxon>Actinomycetota</taxon>
        <taxon>Actinomycetes</taxon>
        <taxon>Streptosporangiales</taxon>
        <taxon>Thermomonosporaceae</taxon>
        <taxon>Actinomadura</taxon>
    </lineage>
</organism>
<evidence type="ECO:0000313" key="6">
    <source>
        <dbReference type="Proteomes" id="UP000261811"/>
    </source>
</evidence>
<feature type="domain" description="Mandelate racemase/muconate lactonizing enzyme C-terminal" evidence="4">
    <location>
        <begin position="138"/>
        <end position="239"/>
    </location>
</feature>
<dbReference type="InterPro" id="IPR013341">
    <property type="entry name" value="Mandelate_racemase_N_dom"/>
</dbReference>
<dbReference type="Pfam" id="PF13378">
    <property type="entry name" value="MR_MLE_C"/>
    <property type="match status" value="1"/>
</dbReference>
<dbReference type="SFLD" id="SFLDS00001">
    <property type="entry name" value="Enolase"/>
    <property type="match status" value="1"/>
</dbReference>
<dbReference type="GO" id="GO:0009063">
    <property type="term" value="P:amino acid catabolic process"/>
    <property type="evidence" value="ECO:0007669"/>
    <property type="project" value="InterPro"/>
</dbReference>
<dbReference type="GO" id="GO:0016836">
    <property type="term" value="F:hydro-lyase activity"/>
    <property type="evidence" value="ECO:0007669"/>
    <property type="project" value="TreeGrafter"/>
</dbReference>
<comment type="caution">
    <text evidence="5">The sequence shown here is derived from an EMBL/GenBank/DDBJ whole genome shotgun (WGS) entry which is preliminary data.</text>
</comment>
<dbReference type="RefSeq" id="WP_117361149.1">
    <property type="nucleotide sequence ID" value="NZ_QURH01000995.1"/>
</dbReference>
<dbReference type="InterPro" id="IPR018110">
    <property type="entry name" value="Mandel_Rmase/mucon_lact_enz_CS"/>
</dbReference>
<dbReference type="AlphaFoldDB" id="A0A372JB63"/>
<dbReference type="Gene3D" id="3.20.20.120">
    <property type="entry name" value="Enolase-like C-terminal domain"/>
    <property type="match status" value="1"/>
</dbReference>
<dbReference type="Proteomes" id="UP000261811">
    <property type="component" value="Unassembled WGS sequence"/>
</dbReference>
<keyword evidence="3" id="KW-0460">Magnesium</keyword>
<dbReference type="GO" id="GO:0000287">
    <property type="term" value="F:magnesium ion binding"/>
    <property type="evidence" value="ECO:0007669"/>
    <property type="project" value="TreeGrafter"/>
</dbReference>
<dbReference type="Gene3D" id="3.30.390.10">
    <property type="entry name" value="Enolase-like, N-terminal domain"/>
    <property type="match status" value="1"/>
</dbReference>
<dbReference type="EMBL" id="QURH01000995">
    <property type="protein sequence ID" value="RFU37210.1"/>
    <property type="molecule type" value="Genomic_DNA"/>
</dbReference>
<reference evidence="5 6" key="1">
    <citation type="submission" date="2018-08" db="EMBL/GenBank/DDBJ databases">
        <title>Actinomadura jelena sp. nov., a novel Actinomycete isolated from soil in Chad.</title>
        <authorList>
            <person name="Shi L."/>
        </authorList>
    </citation>
    <scope>NUCLEOTIDE SEQUENCE [LARGE SCALE GENOMIC DNA]</scope>
    <source>
        <strain evidence="5 6">NEAU-G17</strain>
    </source>
</reference>
<name>A0A372JB63_9ACTN</name>
<sequence>MTAVRASAYTVPTDAPEADGTLSWTSTTLVLAEAEAEGHRGTGWTYGPAPIARLVEDTLAPVVKDVGVLDVPDAHERMCRAVRNTGRPGAASMAISAVDCALWDLKARVLGVPLHRLFGAVRPDVPVYGSGGFTTYTDRQTTAQLEHWAGELGIPRVKIKIGESWGAREERDMARLRLARLAIGPAAELYADANGAYSAKQAVRVARAAEHVGLRWFEEPVSSDDLAGLRTVRDAVECEVAAGEYGYDLPYFRDLLPVVDCPQADVTRCGGYTEFLRIAGLARAFGRDLSGHCAPHLHAPVLAAVPNARHIEWFHDHVRIESLLFDGCLGPEGGTVRPRDDAPGHGLAFRRADAEEFRVA</sequence>
<dbReference type="CDD" id="cd03328">
    <property type="entry name" value="MR_like_3"/>
    <property type="match status" value="1"/>
</dbReference>
<dbReference type="InterPro" id="IPR046945">
    <property type="entry name" value="RHMD-like"/>
</dbReference>
<comment type="cofactor">
    <cofactor evidence="1">
        <name>Mg(2+)</name>
        <dbReference type="ChEBI" id="CHEBI:18420"/>
    </cofactor>
</comment>
<dbReference type="PANTHER" id="PTHR13794:SF58">
    <property type="entry name" value="MITOCHONDRIAL ENOLASE SUPERFAMILY MEMBER 1"/>
    <property type="match status" value="1"/>
</dbReference>
<protein>
    <submittedName>
        <fullName evidence="5">Mandelate racemase</fullName>
    </submittedName>
</protein>
<accession>A0A372JB63</accession>
<dbReference type="PANTHER" id="PTHR13794">
    <property type="entry name" value="ENOLASE SUPERFAMILY, MANDELATE RACEMASE"/>
    <property type="match status" value="1"/>
</dbReference>
<dbReference type="InterPro" id="IPR013342">
    <property type="entry name" value="Mandelate_racemase_C"/>
</dbReference>
<keyword evidence="6" id="KW-1185">Reference proteome</keyword>
<dbReference type="InterPro" id="IPR036849">
    <property type="entry name" value="Enolase-like_C_sf"/>
</dbReference>
<keyword evidence="2" id="KW-0479">Metal-binding</keyword>
<evidence type="ECO:0000256" key="3">
    <source>
        <dbReference type="ARBA" id="ARBA00022842"/>
    </source>
</evidence>
<dbReference type="OrthoDB" id="9796450at2"/>
<evidence type="ECO:0000256" key="1">
    <source>
        <dbReference type="ARBA" id="ARBA00001946"/>
    </source>
</evidence>
<dbReference type="GO" id="GO:0016052">
    <property type="term" value="P:carbohydrate catabolic process"/>
    <property type="evidence" value="ECO:0007669"/>
    <property type="project" value="TreeGrafter"/>
</dbReference>
<evidence type="ECO:0000259" key="4">
    <source>
        <dbReference type="SMART" id="SM00922"/>
    </source>
</evidence>
<evidence type="ECO:0000313" key="5">
    <source>
        <dbReference type="EMBL" id="RFU37210.1"/>
    </source>
</evidence>